<gene>
    <name evidence="2" type="ORF">F0Q45_00040</name>
</gene>
<organism evidence="2 3">
    <name type="scientific">Mycobacterium simiae</name>
    <name type="common">Mycobacterium habana</name>
    <dbReference type="NCBI Taxonomy" id="1784"/>
    <lineage>
        <taxon>Bacteria</taxon>
        <taxon>Bacillati</taxon>
        <taxon>Actinomycetota</taxon>
        <taxon>Actinomycetes</taxon>
        <taxon>Mycobacteriales</taxon>
        <taxon>Mycobacteriaceae</taxon>
        <taxon>Mycobacterium</taxon>
        <taxon>Mycobacterium simiae complex</taxon>
    </lineage>
</organism>
<feature type="domain" description="PE" evidence="1">
    <location>
        <begin position="10"/>
        <end position="91"/>
    </location>
</feature>
<sequence length="98" mass="9798">MQHMSFDLAAAGVIAEIMANASRGLAATTTASASVTALNPAGADEISAHFALAFAAEGAQMLALNTSAQEELARAGEAFTKIASIYSAVDDSCAGTFA</sequence>
<dbReference type="InterPro" id="IPR038332">
    <property type="entry name" value="PPE_sf"/>
</dbReference>
<evidence type="ECO:0000259" key="1">
    <source>
        <dbReference type="Pfam" id="PF00934"/>
    </source>
</evidence>
<keyword evidence="3" id="KW-1185">Reference proteome</keyword>
<comment type="caution">
    <text evidence="2">The sequence shown here is derived from an EMBL/GenBank/DDBJ whole genome shotgun (WGS) entry which is preliminary data.</text>
</comment>
<dbReference type="Pfam" id="PF00934">
    <property type="entry name" value="PE"/>
    <property type="match status" value="1"/>
</dbReference>
<accession>A0A5B1BUV1</accession>
<dbReference type="EMBL" id="VTZN01000001">
    <property type="protein sequence ID" value="KAA1252126.1"/>
    <property type="molecule type" value="Genomic_DNA"/>
</dbReference>
<dbReference type="Proteomes" id="UP000324701">
    <property type="component" value="Unassembled WGS sequence"/>
</dbReference>
<dbReference type="SUPFAM" id="SSF140459">
    <property type="entry name" value="PE/PPE dimer-like"/>
    <property type="match status" value="1"/>
</dbReference>
<name>A0A5B1BUV1_MYCSI</name>
<protein>
    <submittedName>
        <fullName evidence="2">PE family protein</fullName>
    </submittedName>
</protein>
<dbReference type="AlphaFoldDB" id="A0A5B1BUV1"/>
<proteinExistence type="predicted"/>
<dbReference type="Gene3D" id="1.10.287.850">
    <property type="entry name" value="HP0062-like domain"/>
    <property type="match status" value="1"/>
</dbReference>
<dbReference type="OrthoDB" id="4753420at2"/>
<evidence type="ECO:0000313" key="3">
    <source>
        <dbReference type="Proteomes" id="UP000324701"/>
    </source>
</evidence>
<dbReference type="RefSeq" id="WP_149651947.1">
    <property type="nucleotide sequence ID" value="NZ_VTZN01000001.1"/>
</dbReference>
<reference evidence="2 3" key="1">
    <citation type="submission" date="2019-09" db="EMBL/GenBank/DDBJ databases">
        <title>Report of infection by Mycobacterium simiae a patient suffering from pulmonary tuberculosis.</title>
        <authorList>
            <person name="Mohanty P.S."/>
            <person name="Bansal A.K."/>
            <person name="Singh H."/>
            <person name="Sharma S."/>
            <person name="Patil S.A."/>
            <person name="Upadhaya P."/>
            <person name="Singh P.K."/>
            <person name="Kumar D."/>
            <person name="Kumar S."/>
            <person name="Singh R.K."/>
            <person name="Chaudhary B."/>
        </authorList>
    </citation>
    <scope>NUCLEOTIDE SEQUENCE [LARGE SCALE GENOMIC DNA]</scope>
    <source>
        <strain evidence="2 3">JAL-560-SIM</strain>
    </source>
</reference>
<evidence type="ECO:0000313" key="2">
    <source>
        <dbReference type="EMBL" id="KAA1252126.1"/>
    </source>
</evidence>
<dbReference type="InterPro" id="IPR000084">
    <property type="entry name" value="PE-PGRS_N"/>
</dbReference>